<sequence length="388" mass="41153">MKTSALFLTALLGLSATAPAFAQTTGSVKIGVLLPSSGVYAQLGEEGFKGLSLYLDSVGNKVAGKTIQLVREDEGADPAVALSKANKMISSDKVDLMAGVVLTPSAYALSSVVEKANVPLVVFNAAGNALTRERKNPYVFRVSGNAWQYSNPFGRYVASKVSKNTFLIAADYAFGKESVADFKASYAAAGGKVAGEVYTPLGSTDFSPYLARIAAARPAAVYAVLSGADAVLFMKQFAQFGLNKSVKLAVFGDMTDEKFIGAVGDSAVGYLSALPWAYDLPNDANRAFISAYRAKYKEAPGVFAQRGWDTARVIVEALKRTKGNVSNKPALLGALRSVSFPSPRGTFRFDSVTQNVINPVYVREVARTPDGLVNRLVTTLGTYKDPGK</sequence>
<dbReference type="Proteomes" id="UP001595979">
    <property type="component" value="Unassembled WGS sequence"/>
</dbReference>
<dbReference type="InterPro" id="IPR028082">
    <property type="entry name" value="Peripla_BP_I"/>
</dbReference>
<proteinExistence type="inferred from homology"/>
<organism evidence="7 8">
    <name type="scientific">Deinococcus petrolearius</name>
    <dbReference type="NCBI Taxonomy" id="1751295"/>
    <lineage>
        <taxon>Bacteria</taxon>
        <taxon>Thermotogati</taxon>
        <taxon>Deinococcota</taxon>
        <taxon>Deinococci</taxon>
        <taxon>Deinococcales</taxon>
        <taxon>Deinococcaceae</taxon>
        <taxon>Deinococcus</taxon>
    </lineage>
</organism>
<name>A0ABW1DJH8_9DEIO</name>
<dbReference type="InterPro" id="IPR000709">
    <property type="entry name" value="Leu_Ile_Val-bd"/>
</dbReference>
<comment type="similarity">
    <text evidence="1">Belongs to the leucine-binding protein family.</text>
</comment>
<evidence type="ECO:0000313" key="8">
    <source>
        <dbReference type="Proteomes" id="UP001595979"/>
    </source>
</evidence>
<gene>
    <name evidence="7" type="ORF">ACFPQ6_10840</name>
</gene>
<evidence type="ECO:0000256" key="1">
    <source>
        <dbReference type="ARBA" id="ARBA00010062"/>
    </source>
</evidence>
<feature type="domain" description="Leucine-binding protein" evidence="6">
    <location>
        <begin position="27"/>
        <end position="366"/>
    </location>
</feature>
<dbReference type="InterPro" id="IPR028081">
    <property type="entry name" value="Leu-bd"/>
</dbReference>
<evidence type="ECO:0000313" key="7">
    <source>
        <dbReference type="EMBL" id="MFC5848806.1"/>
    </source>
</evidence>
<evidence type="ECO:0000256" key="2">
    <source>
        <dbReference type="ARBA" id="ARBA00022448"/>
    </source>
</evidence>
<feature type="signal peptide" evidence="5">
    <location>
        <begin position="1"/>
        <end position="22"/>
    </location>
</feature>
<dbReference type="PANTHER" id="PTHR30483">
    <property type="entry name" value="LEUCINE-SPECIFIC-BINDING PROTEIN"/>
    <property type="match status" value="1"/>
</dbReference>
<dbReference type="EMBL" id="JBHSOH010000011">
    <property type="protein sequence ID" value="MFC5848806.1"/>
    <property type="molecule type" value="Genomic_DNA"/>
</dbReference>
<evidence type="ECO:0000259" key="6">
    <source>
        <dbReference type="Pfam" id="PF13458"/>
    </source>
</evidence>
<keyword evidence="3 5" id="KW-0732">Signal</keyword>
<keyword evidence="4" id="KW-0029">Amino-acid transport</keyword>
<reference evidence="8" key="1">
    <citation type="journal article" date="2019" name="Int. J. Syst. Evol. Microbiol.">
        <title>The Global Catalogue of Microorganisms (GCM) 10K type strain sequencing project: providing services to taxonomists for standard genome sequencing and annotation.</title>
        <authorList>
            <consortium name="The Broad Institute Genomics Platform"/>
            <consortium name="The Broad Institute Genome Sequencing Center for Infectious Disease"/>
            <person name="Wu L."/>
            <person name="Ma J."/>
        </authorList>
    </citation>
    <scope>NUCLEOTIDE SEQUENCE [LARGE SCALE GENOMIC DNA]</scope>
    <source>
        <strain evidence="8">CGMCC 1.15053</strain>
    </source>
</reference>
<evidence type="ECO:0000256" key="3">
    <source>
        <dbReference type="ARBA" id="ARBA00022729"/>
    </source>
</evidence>
<protein>
    <submittedName>
        <fullName evidence="7">ABC transporter substrate-binding protein</fullName>
    </submittedName>
</protein>
<evidence type="ECO:0000256" key="5">
    <source>
        <dbReference type="SAM" id="SignalP"/>
    </source>
</evidence>
<dbReference type="SUPFAM" id="SSF53822">
    <property type="entry name" value="Periplasmic binding protein-like I"/>
    <property type="match status" value="1"/>
</dbReference>
<dbReference type="Pfam" id="PF13458">
    <property type="entry name" value="Peripla_BP_6"/>
    <property type="match status" value="1"/>
</dbReference>
<dbReference type="PRINTS" id="PR00337">
    <property type="entry name" value="LEUILEVALBP"/>
</dbReference>
<dbReference type="PANTHER" id="PTHR30483:SF6">
    <property type="entry name" value="PERIPLASMIC BINDING PROTEIN OF ABC TRANSPORTER FOR NATURAL AMINO ACIDS"/>
    <property type="match status" value="1"/>
</dbReference>
<keyword evidence="8" id="KW-1185">Reference proteome</keyword>
<dbReference type="InterPro" id="IPR051010">
    <property type="entry name" value="BCAA_transport"/>
</dbReference>
<dbReference type="CDD" id="cd20014">
    <property type="entry name" value="PBP1_RPA0668_benzoate-like"/>
    <property type="match status" value="1"/>
</dbReference>
<dbReference type="RefSeq" id="WP_380049197.1">
    <property type="nucleotide sequence ID" value="NZ_JBHSOH010000011.1"/>
</dbReference>
<keyword evidence="2" id="KW-0813">Transport</keyword>
<accession>A0ABW1DJH8</accession>
<evidence type="ECO:0000256" key="4">
    <source>
        <dbReference type="ARBA" id="ARBA00022970"/>
    </source>
</evidence>
<comment type="caution">
    <text evidence="7">The sequence shown here is derived from an EMBL/GenBank/DDBJ whole genome shotgun (WGS) entry which is preliminary data.</text>
</comment>
<feature type="chain" id="PRO_5046360567" evidence="5">
    <location>
        <begin position="23"/>
        <end position="388"/>
    </location>
</feature>
<dbReference type="Gene3D" id="3.40.50.2300">
    <property type="match status" value="2"/>
</dbReference>